<evidence type="ECO:0000313" key="14">
    <source>
        <dbReference type="RefSeq" id="XP_010269823.1"/>
    </source>
</evidence>
<comment type="similarity">
    <text evidence="2 7">Belongs to the Mediator complex subunit 31 family.</text>
</comment>
<evidence type="ECO:0000256" key="6">
    <source>
        <dbReference type="ARBA" id="ARBA00023242"/>
    </source>
</evidence>
<evidence type="ECO:0000256" key="7">
    <source>
        <dbReference type="RuleBase" id="RU364129"/>
    </source>
</evidence>
<evidence type="ECO:0000313" key="13">
    <source>
        <dbReference type="RefSeq" id="XP_010269822.1"/>
    </source>
</evidence>
<dbReference type="OrthoDB" id="10257739at2759"/>
<dbReference type="Proteomes" id="UP000189703">
    <property type="component" value="Unplaced"/>
</dbReference>
<dbReference type="RefSeq" id="XP_019054845.1">
    <property type="nucleotide sequence ID" value="XM_019199300.1"/>
</dbReference>
<comment type="subcellular location">
    <subcellularLocation>
        <location evidence="1 7">Nucleus</location>
    </subcellularLocation>
</comment>
<dbReference type="FunFam" id="1.10.10.1340:FF:000001">
    <property type="entry name" value="Mediator of RNA polymerase II transcription subunit 31"/>
    <property type="match status" value="1"/>
</dbReference>
<name>A0A1U8APT0_NELNU</name>
<evidence type="ECO:0000313" key="12">
    <source>
        <dbReference type="RefSeq" id="XP_010269821.1"/>
    </source>
</evidence>
<feature type="region of interest" description="Disordered" evidence="8">
    <location>
        <begin position="177"/>
        <end position="211"/>
    </location>
</feature>
<dbReference type="RefSeq" id="XP_010269823.1">
    <property type="nucleotide sequence ID" value="XM_010271521.2"/>
</dbReference>
<dbReference type="PANTHER" id="PTHR13186">
    <property type="entry name" value="MEDIATOR OF RNA POLYMERASE II TRANSCRIPTION SUBUNIT 31"/>
    <property type="match status" value="1"/>
</dbReference>
<evidence type="ECO:0000313" key="15">
    <source>
        <dbReference type="RefSeq" id="XP_019054844.1"/>
    </source>
</evidence>
<comment type="subunit">
    <text evidence="7">Component of the Mediator complex.</text>
</comment>
<gene>
    <name evidence="10 11 12 13 14 15 16 17" type="primary">LOC104606371</name>
</gene>
<dbReference type="AlphaFoldDB" id="A0A1U8APT0"/>
<dbReference type="GO" id="GO:0006357">
    <property type="term" value="P:regulation of transcription by RNA polymerase II"/>
    <property type="evidence" value="ECO:0000318"/>
    <property type="project" value="GO_Central"/>
</dbReference>
<keyword evidence="9" id="KW-1185">Reference proteome</keyword>
<dbReference type="STRING" id="4432.A0A1U8APT0"/>
<dbReference type="KEGG" id="nnu:104606371"/>
<dbReference type="RefSeq" id="XP_010269819.1">
    <property type="nucleotide sequence ID" value="XM_010271517.2"/>
</dbReference>
<evidence type="ECO:0000256" key="4">
    <source>
        <dbReference type="ARBA" id="ARBA00023159"/>
    </source>
</evidence>
<accession>A0A1U8APT0</accession>
<protein>
    <recommendedName>
        <fullName evidence="7">Mediator of RNA polymerase II transcription subunit 31</fullName>
    </recommendedName>
</protein>
<evidence type="ECO:0000313" key="9">
    <source>
        <dbReference type="Proteomes" id="UP000189703"/>
    </source>
</evidence>
<dbReference type="RefSeq" id="XP_019054846.1">
    <property type="nucleotide sequence ID" value="XM_019199301.1"/>
</dbReference>
<keyword evidence="5 7" id="KW-0804">Transcription</keyword>
<feature type="compositionally biased region" description="Basic and acidic residues" evidence="8">
    <location>
        <begin position="195"/>
        <end position="211"/>
    </location>
</feature>
<dbReference type="RefSeq" id="XP_010269818.1">
    <property type="nucleotide sequence ID" value="XM_010271516.1"/>
</dbReference>
<proteinExistence type="inferred from homology"/>
<reference evidence="10 11" key="1">
    <citation type="submission" date="2025-04" db="UniProtKB">
        <authorList>
            <consortium name="RefSeq"/>
        </authorList>
    </citation>
    <scope>IDENTIFICATION</scope>
</reference>
<feature type="region of interest" description="Disordered" evidence="8">
    <location>
        <begin position="1"/>
        <end position="22"/>
    </location>
</feature>
<dbReference type="RefSeq" id="XP_019054844.1">
    <property type="nucleotide sequence ID" value="XM_019199299.1"/>
</dbReference>
<dbReference type="InterPro" id="IPR008831">
    <property type="entry name" value="Mediator_Med31"/>
</dbReference>
<keyword evidence="3 7" id="KW-0805">Transcription regulation</keyword>
<evidence type="ECO:0000256" key="5">
    <source>
        <dbReference type="ARBA" id="ARBA00023163"/>
    </source>
</evidence>
<dbReference type="GO" id="GO:0070847">
    <property type="term" value="C:core mediator complex"/>
    <property type="evidence" value="ECO:0000318"/>
    <property type="project" value="GO_Central"/>
</dbReference>
<evidence type="ECO:0000256" key="3">
    <source>
        <dbReference type="ARBA" id="ARBA00023015"/>
    </source>
</evidence>
<evidence type="ECO:0000313" key="17">
    <source>
        <dbReference type="RefSeq" id="XP_019054846.1"/>
    </source>
</evidence>
<sequence length="211" mass="23961">MASGKESDDVQTPSMPKNIYKDPDDGRQRFLLELEFVQCLANPTYIHYLAQNRYFEDEAFIGYLKYLQYWQRPEYVKFIMYPHCLFFLELLQNSNFRNAMAHPGSKEIAHRQQFFFWKNYRNNRLKHILPRPLPEPVAAPPAPIPPPAPLPATNVPVAASPAPVLVPVPAPAAPPASALSPMPYGLPPGPTLSKNDPRNSGIDRRKRKKEG</sequence>
<comment type="function">
    <text evidence="7">Component of the Mediator complex, a coactivator involved in the regulated transcription of nearly all RNA polymerase II-dependent genes. Mediator functions as a bridge to convey information from gene-specific regulatory proteins to the basal RNA polymerase II transcription machinery. Mediator is recruited to promoters by direct interactions with regulatory proteins and serves as a scaffold for the assembly of a functional preinitiation complex with RNA polymerase II and the general transcription factors.</text>
</comment>
<evidence type="ECO:0000256" key="8">
    <source>
        <dbReference type="SAM" id="MobiDB-lite"/>
    </source>
</evidence>
<dbReference type="GO" id="GO:0016592">
    <property type="term" value="C:mediator complex"/>
    <property type="evidence" value="ECO:0000318"/>
    <property type="project" value="GO_Central"/>
</dbReference>
<evidence type="ECO:0000256" key="1">
    <source>
        <dbReference type="ARBA" id="ARBA00004123"/>
    </source>
</evidence>
<evidence type="ECO:0000256" key="2">
    <source>
        <dbReference type="ARBA" id="ARBA00006378"/>
    </source>
</evidence>
<dbReference type="GeneID" id="104606371"/>
<dbReference type="Gene3D" id="1.10.10.1340">
    <property type="entry name" value="Mediator of RNA polymerase II, submodule Med31 (Soh1)"/>
    <property type="match status" value="1"/>
</dbReference>
<keyword evidence="6 7" id="KW-0539">Nucleus</keyword>
<dbReference type="eggNOG" id="KOG4086">
    <property type="taxonomic scope" value="Eukaryota"/>
</dbReference>
<keyword evidence="4 7" id="KW-0010">Activator</keyword>
<evidence type="ECO:0000313" key="11">
    <source>
        <dbReference type="RefSeq" id="XP_010269819.1"/>
    </source>
</evidence>
<organism evidence="9 11">
    <name type="scientific">Nelumbo nucifera</name>
    <name type="common">Sacred lotus</name>
    <dbReference type="NCBI Taxonomy" id="4432"/>
    <lineage>
        <taxon>Eukaryota</taxon>
        <taxon>Viridiplantae</taxon>
        <taxon>Streptophyta</taxon>
        <taxon>Embryophyta</taxon>
        <taxon>Tracheophyta</taxon>
        <taxon>Spermatophyta</taxon>
        <taxon>Magnoliopsida</taxon>
        <taxon>Proteales</taxon>
        <taxon>Nelumbonaceae</taxon>
        <taxon>Nelumbo</taxon>
    </lineage>
</organism>
<dbReference type="Pfam" id="PF05669">
    <property type="entry name" value="Med31"/>
    <property type="match status" value="1"/>
</dbReference>
<dbReference type="RefSeq" id="XP_010269822.1">
    <property type="nucleotide sequence ID" value="XM_010271520.1"/>
</dbReference>
<dbReference type="RefSeq" id="XP_010269821.1">
    <property type="nucleotide sequence ID" value="XM_010271519.1"/>
</dbReference>
<evidence type="ECO:0000313" key="10">
    <source>
        <dbReference type="RefSeq" id="XP_010269818.1"/>
    </source>
</evidence>
<dbReference type="GO" id="GO:0003712">
    <property type="term" value="F:transcription coregulator activity"/>
    <property type="evidence" value="ECO:0007669"/>
    <property type="project" value="InterPro"/>
</dbReference>
<dbReference type="InterPro" id="IPR038089">
    <property type="entry name" value="Med31_sf"/>
</dbReference>
<evidence type="ECO:0000313" key="16">
    <source>
        <dbReference type="RefSeq" id="XP_019054845.1"/>
    </source>
</evidence>
<dbReference type="OMA" id="PSPMQYS"/>